<evidence type="ECO:0000313" key="2">
    <source>
        <dbReference type="Proteomes" id="UP001597373"/>
    </source>
</evidence>
<protein>
    <submittedName>
        <fullName evidence="1">YrbL family protein</fullName>
    </submittedName>
</protein>
<name>A0ABW5DGB6_9HYPH</name>
<sequence length="218" mass="24168">MSVQKIPVGRHVGAGLECDVYLHPTNDGLVIKIRRKGATQDRNAIEHEYLSFVKSNPLLPRTYGWVETQLGRGLVYERIRDADGQTSATLATALKTGRVTPDGTRLLMSGAVETLIRNGILVHDDNLNNFLVQRTGNRLNLVMVDGFGPLVMTLKARVRMYFPVLARHKISRHAQALMPHLEKALEEMASCHAGLTGERAEGWVQVHGNEPAPELFNS</sequence>
<dbReference type="InterPro" id="IPR011009">
    <property type="entry name" value="Kinase-like_dom_sf"/>
</dbReference>
<dbReference type="InterPro" id="IPR019647">
    <property type="entry name" value="PhoP_reg_network_YrbL"/>
</dbReference>
<accession>A0ABW5DGB6</accession>
<evidence type="ECO:0000313" key="1">
    <source>
        <dbReference type="EMBL" id="MFD2259977.1"/>
    </source>
</evidence>
<reference evidence="2" key="1">
    <citation type="journal article" date="2019" name="Int. J. Syst. Evol. Microbiol.">
        <title>The Global Catalogue of Microorganisms (GCM) 10K type strain sequencing project: providing services to taxonomists for standard genome sequencing and annotation.</title>
        <authorList>
            <consortium name="The Broad Institute Genomics Platform"/>
            <consortium name="The Broad Institute Genome Sequencing Center for Infectious Disease"/>
            <person name="Wu L."/>
            <person name="Ma J."/>
        </authorList>
    </citation>
    <scope>NUCLEOTIDE SEQUENCE [LARGE SCALE GENOMIC DNA]</scope>
    <source>
        <strain evidence="2">KCTC 23707</strain>
    </source>
</reference>
<comment type="caution">
    <text evidence="1">The sequence shown here is derived from an EMBL/GenBank/DDBJ whole genome shotgun (WGS) entry which is preliminary data.</text>
</comment>
<gene>
    <name evidence="1" type="ORF">ACFSMZ_09390</name>
</gene>
<dbReference type="EMBL" id="JBHUIR010000032">
    <property type="protein sequence ID" value="MFD2259977.1"/>
    <property type="molecule type" value="Genomic_DNA"/>
</dbReference>
<dbReference type="RefSeq" id="WP_345099479.1">
    <property type="nucleotide sequence ID" value="NZ_BAABGS010000062.1"/>
</dbReference>
<dbReference type="Pfam" id="PF10707">
    <property type="entry name" value="YrbL-PhoP_reg"/>
    <property type="match status" value="1"/>
</dbReference>
<dbReference type="SUPFAM" id="SSF56112">
    <property type="entry name" value="Protein kinase-like (PK-like)"/>
    <property type="match status" value="1"/>
</dbReference>
<proteinExistence type="predicted"/>
<keyword evidence="2" id="KW-1185">Reference proteome</keyword>
<organism evidence="1 2">
    <name type="scientific">Chelativorans composti</name>
    <dbReference type="NCBI Taxonomy" id="768533"/>
    <lineage>
        <taxon>Bacteria</taxon>
        <taxon>Pseudomonadati</taxon>
        <taxon>Pseudomonadota</taxon>
        <taxon>Alphaproteobacteria</taxon>
        <taxon>Hyphomicrobiales</taxon>
        <taxon>Phyllobacteriaceae</taxon>
        <taxon>Chelativorans</taxon>
    </lineage>
</organism>
<dbReference type="Proteomes" id="UP001597373">
    <property type="component" value="Unassembled WGS sequence"/>
</dbReference>